<name>A0ABD1F910_HYPHA</name>
<dbReference type="Pfam" id="PF12937">
    <property type="entry name" value="F-box-like"/>
    <property type="match status" value="1"/>
</dbReference>
<dbReference type="SMART" id="SM00256">
    <property type="entry name" value="FBOX"/>
    <property type="match status" value="1"/>
</dbReference>
<dbReference type="Gene3D" id="3.80.10.10">
    <property type="entry name" value="Ribonuclease Inhibitor"/>
    <property type="match status" value="1"/>
</dbReference>
<feature type="domain" description="F-box" evidence="1">
    <location>
        <begin position="19"/>
        <end position="57"/>
    </location>
</feature>
<proteinExistence type="predicted"/>
<protein>
    <recommendedName>
        <fullName evidence="1">F-box domain-containing protein</fullName>
    </recommendedName>
</protein>
<evidence type="ECO:0000313" key="3">
    <source>
        <dbReference type="Proteomes" id="UP001566132"/>
    </source>
</evidence>
<gene>
    <name evidence="2" type="ORF">ABEB36_002495</name>
</gene>
<dbReference type="CDD" id="cd09917">
    <property type="entry name" value="F-box_SF"/>
    <property type="match status" value="1"/>
</dbReference>
<evidence type="ECO:0000313" key="2">
    <source>
        <dbReference type="EMBL" id="KAL1513007.1"/>
    </source>
</evidence>
<accession>A0ABD1F910</accession>
<dbReference type="InterPro" id="IPR001810">
    <property type="entry name" value="F-box_dom"/>
</dbReference>
<dbReference type="SUPFAM" id="SSF52047">
    <property type="entry name" value="RNI-like"/>
    <property type="match status" value="1"/>
</dbReference>
<evidence type="ECO:0000259" key="1">
    <source>
        <dbReference type="SMART" id="SM00256"/>
    </source>
</evidence>
<sequence>MSNAETFEFGILNEPFYAQNILRLVFKYLNQKDRLNCARVCRLWYQIAMYNDVYASMSFFESHLEYRHLFQRMKFYGTKHLILKRCHSVDKQRPSFRISLPQLKTVYFEHCCDFVINVLIAISPNLEKIKFCARPSFCLRRKGDTKYYGFGNVRSSRSWDVPIRLPRSIKSVKSLSIKFWRGTEYYNKLIKACVRISKLELYRSSDFKFIKLSKFTNLVTINLIDYHVSEDLEEALSECNNLKYLTIAPFGTDHLSHELHNNTTILKCAHRLGHSLKVFTWVFTEPYLRIARRTYATFTGTEISSSWKTGKHMIPIILDVSQPSFQRQPFVPIDCLEKYLRQQNWSASVKVYKMSEAEKYQF</sequence>
<dbReference type="Gene3D" id="1.20.1280.50">
    <property type="match status" value="1"/>
</dbReference>
<keyword evidence="3" id="KW-1185">Reference proteome</keyword>
<dbReference type="EMBL" id="JBDJPC010000002">
    <property type="protein sequence ID" value="KAL1513007.1"/>
    <property type="molecule type" value="Genomic_DNA"/>
</dbReference>
<dbReference type="InterPro" id="IPR036047">
    <property type="entry name" value="F-box-like_dom_sf"/>
</dbReference>
<comment type="caution">
    <text evidence="2">The sequence shown here is derived from an EMBL/GenBank/DDBJ whole genome shotgun (WGS) entry which is preliminary data.</text>
</comment>
<dbReference type="SUPFAM" id="SSF81383">
    <property type="entry name" value="F-box domain"/>
    <property type="match status" value="1"/>
</dbReference>
<dbReference type="InterPro" id="IPR032675">
    <property type="entry name" value="LRR_dom_sf"/>
</dbReference>
<organism evidence="2 3">
    <name type="scientific">Hypothenemus hampei</name>
    <name type="common">Coffee berry borer</name>
    <dbReference type="NCBI Taxonomy" id="57062"/>
    <lineage>
        <taxon>Eukaryota</taxon>
        <taxon>Metazoa</taxon>
        <taxon>Ecdysozoa</taxon>
        <taxon>Arthropoda</taxon>
        <taxon>Hexapoda</taxon>
        <taxon>Insecta</taxon>
        <taxon>Pterygota</taxon>
        <taxon>Neoptera</taxon>
        <taxon>Endopterygota</taxon>
        <taxon>Coleoptera</taxon>
        <taxon>Polyphaga</taxon>
        <taxon>Cucujiformia</taxon>
        <taxon>Curculionidae</taxon>
        <taxon>Scolytinae</taxon>
        <taxon>Hypothenemus</taxon>
    </lineage>
</organism>
<reference evidence="2 3" key="1">
    <citation type="submission" date="2024-05" db="EMBL/GenBank/DDBJ databases">
        <title>Genetic variation in Jamaican populations of the coffee berry borer (Hypothenemus hampei).</title>
        <authorList>
            <person name="Errbii M."/>
            <person name="Myrie A."/>
        </authorList>
    </citation>
    <scope>NUCLEOTIDE SEQUENCE [LARGE SCALE GENOMIC DNA]</scope>
    <source>
        <strain evidence="2">JA-Hopewell-2020-01-JO</strain>
        <tissue evidence="2">Whole body</tissue>
    </source>
</reference>
<dbReference type="AlphaFoldDB" id="A0ABD1F910"/>
<dbReference type="Proteomes" id="UP001566132">
    <property type="component" value="Unassembled WGS sequence"/>
</dbReference>